<dbReference type="Gene3D" id="3.40.50.300">
    <property type="entry name" value="P-loop containing nucleotide triphosphate hydrolases"/>
    <property type="match status" value="1"/>
</dbReference>
<evidence type="ECO:0000256" key="2">
    <source>
        <dbReference type="ARBA" id="ARBA00022741"/>
    </source>
</evidence>
<dbReference type="InterPro" id="IPR014721">
    <property type="entry name" value="Ribsml_uS5_D2-typ_fold_subgr"/>
</dbReference>
<evidence type="ECO:0000259" key="4">
    <source>
        <dbReference type="PROSITE" id="PS50051"/>
    </source>
</evidence>
<feature type="domain" description="MCM C-terminal AAA(+) ATPase" evidence="4">
    <location>
        <begin position="294"/>
        <end position="391"/>
    </location>
</feature>
<dbReference type="PANTHER" id="PTHR32039">
    <property type="entry name" value="MAGNESIUM-CHELATASE SUBUNIT CHLI"/>
    <property type="match status" value="1"/>
</dbReference>
<dbReference type="Pfam" id="PF01078">
    <property type="entry name" value="Mg_chelatase"/>
    <property type="match status" value="1"/>
</dbReference>
<organism evidence="5 6">
    <name type="scientific">Fodinisporobacter ferrooxydans</name>
    <dbReference type="NCBI Taxonomy" id="2901836"/>
    <lineage>
        <taxon>Bacteria</taxon>
        <taxon>Bacillati</taxon>
        <taxon>Bacillota</taxon>
        <taxon>Bacilli</taxon>
        <taxon>Bacillales</taxon>
        <taxon>Alicyclobacillaceae</taxon>
        <taxon>Fodinisporobacter</taxon>
    </lineage>
</organism>
<dbReference type="InterPro" id="IPR003593">
    <property type="entry name" value="AAA+_ATPase"/>
</dbReference>
<dbReference type="SUPFAM" id="SSF52540">
    <property type="entry name" value="P-loop containing nucleoside triphosphate hydrolases"/>
    <property type="match status" value="1"/>
</dbReference>
<evidence type="ECO:0000313" key="5">
    <source>
        <dbReference type="EMBL" id="UOF89342.1"/>
    </source>
</evidence>
<name>A0ABY4CFN8_9BACL</name>
<comment type="similarity">
    <text evidence="1">Belongs to the Mg-chelatase subunits D/I family. ComM subfamily.</text>
</comment>
<evidence type="ECO:0000256" key="1">
    <source>
        <dbReference type="ARBA" id="ARBA00006354"/>
    </source>
</evidence>
<dbReference type="InterPro" id="IPR000523">
    <property type="entry name" value="Mg_chelatse_chII-like_cat_dom"/>
</dbReference>
<evidence type="ECO:0000256" key="3">
    <source>
        <dbReference type="ARBA" id="ARBA00022840"/>
    </source>
</evidence>
<dbReference type="InterPro" id="IPR004482">
    <property type="entry name" value="Mg_chelat-rel"/>
</dbReference>
<dbReference type="SUPFAM" id="SSF54211">
    <property type="entry name" value="Ribosomal protein S5 domain 2-like"/>
    <property type="match status" value="1"/>
</dbReference>
<keyword evidence="3" id="KW-0067">ATP-binding</keyword>
<gene>
    <name evidence="5" type="ORF">LSG31_15735</name>
</gene>
<keyword evidence="6" id="KW-1185">Reference proteome</keyword>
<dbReference type="InterPro" id="IPR025158">
    <property type="entry name" value="Mg_chelat-rel_C"/>
</dbReference>
<reference evidence="5" key="1">
    <citation type="submission" date="2021-12" db="EMBL/GenBank/DDBJ databases">
        <title>Alicyclobacillaceae gen. nov., sp. nov., isolated from chalcocite enrichment system.</title>
        <authorList>
            <person name="Jiang Z."/>
        </authorList>
    </citation>
    <scope>NUCLEOTIDE SEQUENCE</scope>
    <source>
        <strain evidence="5">MYW30-H2</strain>
    </source>
</reference>
<dbReference type="InterPro" id="IPR027417">
    <property type="entry name" value="P-loop_NTPase"/>
</dbReference>
<dbReference type="Gene3D" id="3.30.230.10">
    <property type="match status" value="1"/>
</dbReference>
<keyword evidence="2" id="KW-0547">Nucleotide-binding</keyword>
<dbReference type="PROSITE" id="PS50051">
    <property type="entry name" value="MCM_2"/>
    <property type="match status" value="1"/>
</dbReference>
<dbReference type="InterPro" id="IPR001208">
    <property type="entry name" value="MCM_dom"/>
</dbReference>
<protein>
    <submittedName>
        <fullName evidence="5">YifB family Mg chelatase-like AAA ATPase</fullName>
    </submittedName>
</protein>
<proteinExistence type="inferred from homology"/>
<dbReference type="PANTHER" id="PTHR32039:SF7">
    <property type="entry name" value="COMPETENCE PROTEIN COMM"/>
    <property type="match status" value="1"/>
</dbReference>
<dbReference type="SMART" id="SM00382">
    <property type="entry name" value="AAA"/>
    <property type="match status" value="1"/>
</dbReference>
<dbReference type="RefSeq" id="WP_347436030.1">
    <property type="nucleotide sequence ID" value="NZ_CP089291.1"/>
</dbReference>
<accession>A0ABY4CFN8</accession>
<dbReference type="Pfam" id="PF13335">
    <property type="entry name" value="Mg_chelatase_C"/>
    <property type="match status" value="1"/>
</dbReference>
<evidence type="ECO:0000313" key="6">
    <source>
        <dbReference type="Proteomes" id="UP000830167"/>
    </source>
</evidence>
<dbReference type="EMBL" id="CP089291">
    <property type="protein sequence ID" value="UOF89342.1"/>
    <property type="molecule type" value="Genomic_DNA"/>
</dbReference>
<sequence>MFTQTLGITLDGVDGLLVNVEVDVHPGLPMFSIVGLPDSSVRESKDRVRAAILNSGYDFPMQRITVNLAPADNKKEGSCLDLAIAIGILVATGQIPQQTEQMAIIGELSLDGTTRKTHGSLPQTIAAIQAGIRKLAISTDSIVELEMFQTYLDTIELVPVTSLAELANHMSGKQQIKINSRVLEPLKDDDIPIKMDLQDVRGQVLAKRALEISAAGGHNLLLIGPPGCGKSMIANRIRGILPKLTNQEALHVNQLYSVALPQIRSQRMLRERPFRAPHHSISIAGLVGGGVPPQPGEITLAHHGVLFLDELPEFPKSTLDHLRQPLENGTITISRARYQYTLPSMFQLLAAMNPCPCGFYQSANLCRCSLQQIKRYQSRISGPLLDRFHMYIWMTPELGTTGQLDSPIDSSSSGESSATVRKRVEQAFEIQTKRNSDGFTNAMTGPESLSDWPIAANALDLWEQTTILRKLSARSREQVIRVARTIADLAERNTIEMKDVAESLQYTDSASLPLLYV</sequence>
<dbReference type="NCBIfam" id="TIGR00368">
    <property type="entry name" value="YifB family Mg chelatase-like AAA ATPase"/>
    <property type="match status" value="1"/>
</dbReference>
<dbReference type="InterPro" id="IPR045006">
    <property type="entry name" value="CHLI-like"/>
</dbReference>
<dbReference type="Proteomes" id="UP000830167">
    <property type="component" value="Chromosome"/>
</dbReference>
<dbReference type="InterPro" id="IPR020568">
    <property type="entry name" value="Ribosomal_Su5_D2-typ_SF"/>
</dbReference>
<dbReference type="PRINTS" id="PR01657">
    <property type="entry name" value="MCMFAMILY"/>
</dbReference>
<dbReference type="Pfam" id="PF13541">
    <property type="entry name" value="ChlI"/>
    <property type="match status" value="1"/>
</dbReference>